<comment type="subcellular location">
    <subcellularLocation>
        <location evidence="5">Plastid</location>
        <location evidence="5">Chloroplast</location>
    </subcellularLocation>
</comment>
<dbReference type="Pfam" id="PF00410">
    <property type="entry name" value="Ribosomal_S8"/>
    <property type="match status" value="1"/>
</dbReference>
<dbReference type="RefSeq" id="YP_009529309.1">
    <property type="nucleotide sequence ID" value="NC_039724.1"/>
</dbReference>
<dbReference type="PROSITE" id="PS00053">
    <property type="entry name" value="RIBOSOMAL_S8"/>
    <property type="match status" value="1"/>
</dbReference>
<name>A0A385GP35_9MONI</name>
<protein>
    <recommendedName>
        <fullName evidence="4 5">Small ribosomal subunit protein uS8c</fullName>
    </recommendedName>
</protein>
<comment type="subunit">
    <text evidence="5">Part of the 30S ribosomal subunit.</text>
</comment>
<reference evidence="7" key="1">
    <citation type="journal article" date="2018" name="Genome Biol. Evol.">
        <title>Mobile Elements Shape Plastome Evolution in Ferns.</title>
        <authorList>
            <person name="Robison T.A."/>
            <person name="Grusz A.L."/>
            <person name="Wolf P.G."/>
            <person name="Mower J.P."/>
            <person name="Fauskee B.D."/>
            <person name="Sosa K."/>
            <person name="Schuettpelz E.L."/>
        </authorList>
    </citation>
    <scope>NUCLEOTIDE SEQUENCE</scope>
</reference>
<dbReference type="AlphaFoldDB" id="A0A385GP35"/>
<evidence type="ECO:0000256" key="4">
    <source>
        <dbReference type="ARBA" id="ARBA00035153"/>
    </source>
</evidence>
<dbReference type="InterPro" id="IPR035987">
    <property type="entry name" value="Ribosomal_uS8_sf"/>
</dbReference>
<evidence type="ECO:0000256" key="1">
    <source>
        <dbReference type="ARBA" id="ARBA00006471"/>
    </source>
</evidence>
<geneLocation type="chloroplast" evidence="7"/>
<evidence type="ECO:0000256" key="6">
    <source>
        <dbReference type="RuleBase" id="RU003660"/>
    </source>
</evidence>
<dbReference type="SUPFAM" id="SSF56047">
    <property type="entry name" value="Ribosomal protein S8"/>
    <property type="match status" value="1"/>
</dbReference>
<dbReference type="InterPro" id="IPR000630">
    <property type="entry name" value="Ribosomal_uS8"/>
</dbReference>
<keyword evidence="7" id="KW-0150">Chloroplast</keyword>
<dbReference type="PANTHER" id="PTHR11758">
    <property type="entry name" value="40S RIBOSOMAL PROTEIN S15A"/>
    <property type="match status" value="1"/>
</dbReference>
<evidence type="ECO:0000313" key="7">
    <source>
        <dbReference type="EMBL" id="AXX76388.1"/>
    </source>
</evidence>
<dbReference type="GeneID" id="38329341"/>
<comment type="function">
    <text evidence="5">One of the primary rRNA binding proteins, it binds directly to 16S rRNA central domain where it helps coordinate assembly of the platform of the 30S subunit.</text>
</comment>
<dbReference type="GO" id="GO:0019843">
    <property type="term" value="F:rRNA binding"/>
    <property type="evidence" value="ECO:0007669"/>
    <property type="project" value="UniProtKB-UniRule"/>
</dbReference>
<evidence type="ECO:0000256" key="3">
    <source>
        <dbReference type="ARBA" id="ARBA00023274"/>
    </source>
</evidence>
<keyword evidence="7" id="KW-0934">Plastid</keyword>
<dbReference type="Gene3D" id="3.30.1370.30">
    <property type="match status" value="1"/>
</dbReference>
<keyword evidence="5" id="KW-0699">rRNA-binding</keyword>
<gene>
    <name evidence="5 7" type="primary">rps8</name>
</gene>
<evidence type="ECO:0000256" key="2">
    <source>
        <dbReference type="ARBA" id="ARBA00022980"/>
    </source>
</evidence>
<dbReference type="FunFam" id="3.30.1490.10:FF:000001">
    <property type="entry name" value="30S ribosomal protein S8"/>
    <property type="match status" value="1"/>
</dbReference>
<keyword evidence="3 5" id="KW-0687">Ribonucleoprotein</keyword>
<keyword evidence="5" id="KW-0694">RNA-binding</keyword>
<dbReference type="GO" id="GO:0009507">
    <property type="term" value="C:chloroplast"/>
    <property type="evidence" value="ECO:0007669"/>
    <property type="project" value="UniProtKB-SubCell"/>
</dbReference>
<comment type="similarity">
    <text evidence="1 5 6">Belongs to the universal ribosomal protein uS8 family.</text>
</comment>
<dbReference type="GO" id="GO:0006412">
    <property type="term" value="P:translation"/>
    <property type="evidence" value="ECO:0007669"/>
    <property type="project" value="UniProtKB-UniRule"/>
</dbReference>
<dbReference type="NCBIfam" id="NF001109">
    <property type="entry name" value="PRK00136.1"/>
    <property type="match status" value="1"/>
</dbReference>
<dbReference type="HAMAP" id="MF_01302_B">
    <property type="entry name" value="Ribosomal_uS8_B"/>
    <property type="match status" value="1"/>
</dbReference>
<dbReference type="Gene3D" id="3.30.1490.10">
    <property type="match status" value="1"/>
</dbReference>
<dbReference type="GO" id="GO:1990904">
    <property type="term" value="C:ribonucleoprotein complex"/>
    <property type="evidence" value="ECO:0007669"/>
    <property type="project" value="UniProtKB-KW"/>
</dbReference>
<accession>A0A385GP35</accession>
<dbReference type="EMBL" id="MG953517">
    <property type="protein sequence ID" value="AXX76388.1"/>
    <property type="molecule type" value="Genomic_DNA"/>
</dbReference>
<sequence>MNNDAISTTVTSIRNANMKRKAMTRIPATQMTRGIIRILLEEGFIKSVAEHGENGKNFLDVRLKYFGRGKEPYIAAIKCISKPGLRIYSDRKRIPKILGGMGIAILSTSRGLITDREARRNQTGGEILRHIW</sequence>
<proteinExistence type="inferred from homology"/>
<evidence type="ECO:0000256" key="5">
    <source>
        <dbReference type="HAMAP-Rule" id="MF_01302"/>
    </source>
</evidence>
<keyword evidence="2 5" id="KW-0689">Ribosomal protein</keyword>
<dbReference type="InterPro" id="IPR047863">
    <property type="entry name" value="Ribosomal_uS8_CS"/>
</dbReference>
<dbReference type="GO" id="GO:0003735">
    <property type="term" value="F:structural constituent of ribosome"/>
    <property type="evidence" value="ECO:0007669"/>
    <property type="project" value="InterPro"/>
</dbReference>
<organism evidence="7">
    <name type="scientific">Myriopteris covillei</name>
    <dbReference type="NCBI Taxonomy" id="414607"/>
    <lineage>
        <taxon>Eukaryota</taxon>
        <taxon>Viridiplantae</taxon>
        <taxon>Streptophyta</taxon>
        <taxon>Embryophyta</taxon>
        <taxon>Tracheophyta</taxon>
        <taxon>Polypodiopsida</taxon>
        <taxon>Polypodiidae</taxon>
        <taxon>Polypodiales</taxon>
        <taxon>Pteridineae</taxon>
        <taxon>Pteridaceae</taxon>
        <taxon>Cheilanthoideae</taxon>
        <taxon>Myriopteris</taxon>
    </lineage>
</organism>
<dbReference type="GO" id="GO:0005840">
    <property type="term" value="C:ribosome"/>
    <property type="evidence" value="ECO:0007669"/>
    <property type="project" value="UniProtKB-KW"/>
</dbReference>